<comment type="caution">
    <text evidence="3">The sequence shown here is derived from an EMBL/GenBank/DDBJ whole genome shotgun (WGS) entry which is preliminary data.</text>
</comment>
<gene>
    <name evidence="3" type="ORF">ABL78_4679</name>
</gene>
<dbReference type="EMBL" id="LJSK01000140">
    <property type="protein sequence ID" value="KPI86253.1"/>
    <property type="molecule type" value="Genomic_DNA"/>
</dbReference>
<dbReference type="InterPro" id="IPR001623">
    <property type="entry name" value="DnaJ_domain"/>
</dbReference>
<evidence type="ECO:0000313" key="4">
    <source>
        <dbReference type="Proteomes" id="UP000038009"/>
    </source>
</evidence>
<dbReference type="PANTHER" id="PTHR24074">
    <property type="entry name" value="CO-CHAPERONE PROTEIN DJLA"/>
    <property type="match status" value="1"/>
</dbReference>
<dbReference type="VEuPathDB" id="TriTrypDB:Lsey_0140_0110"/>
<evidence type="ECO:0000313" key="3">
    <source>
        <dbReference type="EMBL" id="KPI86253.1"/>
    </source>
</evidence>
<dbReference type="Pfam" id="PF00226">
    <property type="entry name" value="DnaJ"/>
    <property type="match status" value="1"/>
</dbReference>
<dbReference type="Proteomes" id="UP000038009">
    <property type="component" value="Unassembled WGS sequence"/>
</dbReference>
<organism evidence="3 4">
    <name type="scientific">Leptomonas seymouri</name>
    <dbReference type="NCBI Taxonomy" id="5684"/>
    <lineage>
        <taxon>Eukaryota</taxon>
        <taxon>Discoba</taxon>
        <taxon>Euglenozoa</taxon>
        <taxon>Kinetoplastea</taxon>
        <taxon>Metakinetoplastina</taxon>
        <taxon>Trypanosomatida</taxon>
        <taxon>Trypanosomatidae</taxon>
        <taxon>Leishmaniinae</taxon>
        <taxon>Leptomonas</taxon>
    </lineage>
</organism>
<feature type="compositionally biased region" description="Basic and acidic residues" evidence="1">
    <location>
        <begin position="407"/>
        <end position="425"/>
    </location>
</feature>
<evidence type="ECO:0000256" key="1">
    <source>
        <dbReference type="SAM" id="MobiDB-lite"/>
    </source>
</evidence>
<keyword evidence="4" id="KW-1185">Reference proteome</keyword>
<protein>
    <recommendedName>
        <fullName evidence="2">J domain-containing protein</fullName>
    </recommendedName>
</protein>
<dbReference type="CDD" id="cd06257">
    <property type="entry name" value="DnaJ"/>
    <property type="match status" value="1"/>
</dbReference>
<dbReference type="Gene3D" id="1.10.287.110">
    <property type="entry name" value="DnaJ domain"/>
    <property type="match status" value="1"/>
</dbReference>
<dbReference type="SUPFAM" id="SSF46565">
    <property type="entry name" value="Chaperone J-domain"/>
    <property type="match status" value="1"/>
</dbReference>
<sequence>MQVLRLASKPSLRLGDRRSLLSSTQSVTTHTALTLSCRSFSSWFEESPNGQGSCSETAVAAFAINADRLEKGQTIINKKAFGIPFRISDAEAVDNVCRHHRTAVEIHKVERFLMPFWLTQTSAGGTFKAEVLQRDQTYLTQPHNLVWLEGPRYEFSYPFGEFMPINQVSASYREPLDVVEQCLAGAHVPSMLISRFELLHEVEKMEHKPAVIPFTMSTISALSVVERRVNRRLVLSRIDRELRKFHGSFVKSNVTVTSIRMEALGIRPVFLPMLKLMVSTVSHSTPVPAFICGATGKVAGPVLHIHRRKRLGVAASVAAGTLLSLAPLMEPGVAMAAALAAGVSSSFVQQALSRARHSQSQVRQMAQLKSVGVLNFVADNAGYRWTPEEEEKEEYEYREELRRQARARDSFEQRVKEEAARDRARARGNNFDPRNRRRTDLIDADPLGYYELLGLKGKEFAATPKEITKAFREAVRLHHPDVHPEADAETKKQHMQRIIEAYKILHDPTMKKSYDSGEMNAKTQKAS</sequence>
<reference evidence="3 4" key="1">
    <citation type="journal article" date="2015" name="PLoS Pathog.">
        <title>Leptomonas seymouri: Adaptations to the Dixenous Life Cycle Analyzed by Genome Sequencing, Transcriptome Profiling and Co-infection with Leishmania donovani.</title>
        <authorList>
            <person name="Kraeva N."/>
            <person name="Butenko A."/>
            <person name="Hlavacova J."/>
            <person name="Kostygov A."/>
            <person name="Myskova J."/>
            <person name="Grybchuk D."/>
            <person name="Lestinova T."/>
            <person name="Votypka J."/>
            <person name="Volf P."/>
            <person name="Opperdoes F."/>
            <person name="Flegontov P."/>
            <person name="Lukes J."/>
            <person name="Yurchenko V."/>
        </authorList>
    </citation>
    <scope>NUCLEOTIDE SEQUENCE [LARGE SCALE GENOMIC DNA]</scope>
    <source>
        <strain evidence="3 4">ATCC 30220</strain>
    </source>
</reference>
<dbReference type="OrthoDB" id="66964at2759"/>
<dbReference type="OMA" id="WLEGPRY"/>
<dbReference type="InterPro" id="IPR036869">
    <property type="entry name" value="J_dom_sf"/>
</dbReference>
<name>A0A0N1IK13_LEPSE</name>
<evidence type="ECO:0000259" key="2">
    <source>
        <dbReference type="PROSITE" id="PS50076"/>
    </source>
</evidence>
<proteinExistence type="predicted"/>
<dbReference type="InterPro" id="IPR050817">
    <property type="entry name" value="DjlA_DnaK_co-chaperone"/>
</dbReference>
<dbReference type="AlphaFoldDB" id="A0A0N1IK13"/>
<accession>A0A0N1IK13</accession>
<feature type="domain" description="J" evidence="2">
    <location>
        <begin position="448"/>
        <end position="518"/>
    </location>
</feature>
<feature type="region of interest" description="Disordered" evidence="1">
    <location>
        <begin position="407"/>
        <end position="434"/>
    </location>
</feature>
<dbReference type="SMART" id="SM00271">
    <property type="entry name" value="DnaJ"/>
    <property type="match status" value="1"/>
</dbReference>
<dbReference type="PROSITE" id="PS50076">
    <property type="entry name" value="DNAJ_2"/>
    <property type="match status" value="1"/>
</dbReference>